<keyword evidence="1" id="KW-0472">Membrane</keyword>
<keyword evidence="1" id="KW-0812">Transmembrane</keyword>
<evidence type="ECO:0000256" key="1">
    <source>
        <dbReference type="SAM" id="Phobius"/>
    </source>
</evidence>
<evidence type="ECO:0000313" key="3">
    <source>
        <dbReference type="Proteomes" id="UP000012062"/>
    </source>
</evidence>
<feature type="transmembrane region" description="Helical" evidence="1">
    <location>
        <begin position="16"/>
        <end position="37"/>
    </location>
</feature>
<accession>M5EJM2</accession>
<comment type="caution">
    <text evidence="2">The sequence shown here is derived from an EMBL/GenBank/DDBJ whole genome shotgun (WGS) entry which is preliminary data.</text>
</comment>
<proteinExistence type="predicted"/>
<dbReference type="AlphaFoldDB" id="M5EJM2"/>
<dbReference type="Proteomes" id="UP000012062">
    <property type="component" value="Unassembled WGS sequence"/>
</dbReference>
<evidence type="ECO:0000313" key="2">
    <source>
        <dbReference type="EMBL" id="CCV04390.1"/>
    </source>
</evidence>
<organism evidence="2 3">
    <name type="scientific">Mesorhizobium metallidurans STM 2683</name>
    <dbReference type="NCBI Taxonomy" id="1297569"/>
    <lineage>
        <taxon>Bacteria</taxon>
        <taxon>Pseudomonadati</taxon>
        <taxon>Pseudomonadota</taxon>
        <taxon>Alphaproteobacteria</taxon>
        <taxon>Hyphomicrobiales</taxon>
        <taxon>Phyllobacteriaceae</taxon>
        <taxon>Mesorhizobium</taxon>
    </lineage>
</organism>
<gene>
    <name evidence="2" type="ORF">MESS2_1270080</name>
</gene>
<dbReference type="EMBL" id="CAUM01000032">
    <property type="protein sequence ID" value="CCV04390.1"/>
    <property type="molecule type" value="Genomic_DNA"/>
</dbReference>
<protein>
    <submittedName>
        <fullName evidence="2">Uncharacterized protein</fullName>
    </submittedName>
</protein>
<sequence length="44" mass="4682">MTDPLVCGSFPPGTHFLWHILNAVMLGVLLAATARFGKAVGSRQ</sequence>
<keyword evidence="1" id="KW-1133">Transmembrane helix</keyword>
<name>M5EJM2_9HYPH</name>
<keyword evidence="3" id="KW-1185">Reference proteome</keyword>
<reference evidence="2 3" key="1">
    <citation type="submission" date="2013-02" db="EMBL/GenBank/DDBJ databases">
        <authorList>
            <person name="Genoscope - CEA"/>
        </authorList>
    </citation>
    <scope>NUCLEOTIDE SEQUENCE [LARGE SCALE GENOMIC DNA]</scope>
    <source>
        <strain evidence="2 3">STM 2683</strain>
    </source>
</reference>